<dbReference type="GO" id="GO:0007165">
    <property type="term" value="P:signal transduction"/>
    <property type="evidence" value="ECO:0007669"/>
    <property type="project" value="InterPro"/>
</dbReference>
<evidence type="ECO:0000259" key="2">
    <source>
        <dbReference type="PROSITE" id="PS50112"/>
    </source>
</evidence>
<dbReference type="CDD" id="cd06225">
    <property type="entry name" value="HAMP"/>
    <property type="match status" value="1"/>
</dbReference>
<dbReference type="SMART" id="SM00091">
    <property type="entry name" value="PAS"/>
    <property type="match status" value="2"/>
</dbReference>
<feature type="transmembrane region" description="Helical" evidence="1">
    <location>
        <begin position="167"/>
        <end position="186"/>
    </location>
</feature>
<feature type="domain" description="PAS" evidence="2">
    <location>
        <begin position="254"/>
        <end position="324"/>
    </location>
</feature>
<proteinExistence type="predicted"/>
<name>A0A1Y6MH58_9GAMM</name>
<evidence type="ECO:0000313" key="5">
    <source>
        <dbReference type="EMBL" id="SMY35128.1"/>
    </source>
</evidence>
<dbReference type="NCBIfam" id="TIGR00254">
    <property type="entry name" value="GGDEF"/>
    <property type="match status" value="1"/>
</dbReference>
<feature type="domain" description="GGDEF" evidence="4">
    <location>
        <begin position="527"/>
        <end position="661"/>
    </location>
</feature>
<dbReference type="InterPro" id="IPR029787">
    <property type="entry name" value="Nucleotide_cyclase"/>
</dbReference>
<keyword evidence="5" id="KW-0808">Transferase</keyword>
<dbReference type="Gene3D" id="3.30.450.20">
    <property type="entry name" value="PAS domain"/>
    <property type="match status" value="2"/>
</dbReference>
<evidence type="ECO:0000259" key="4">
    <source>
        <dbReference type="PROSITE" id="PS50887"/>
    </source>
</evidence>
<evidence type="ECO:0000256" key="1">
    <source>
        <dbReference type="SAM" id="Phobius"/>
    </source>
</evidence>
<keyword evidence="1" id="KW-0812">Transmembrane</keyword>
<accession>A0A1Y6MH58</accession>
<dbReference type="Pfam" id="PF00990">
    <property type="entry name" value="GGDEF"/>
    <property type="match status" value="1"/>
</dbReference>
<dbReference type="Gene3D" id="6.10.340.10">
    <property type="match status" value="1"/>
</dbReference>
<dbReference type="CDD" id="cd01949">
    <property type="entry name" value="GGDEF"/>
    <property type="match status" value="1"/>
</dbReference>
<dbReference type="Pfam" id="PF17152">
    <property type="entry name" value="CHASE8"/>
    <property type="match status" value="1"/>
</dbReference>
<dbReference type="InterPro" id="IPR033417">
    <property type="entry name" value="CHASE8"/>
</dbReference>
<keyword evidence="1" id="KW-0472">Membrane</keyword>
<dbReference type="CDD" id="cd00130">
    <property type="entry name" value="PAS"/>
    <property type="match status" value="2"/>
</dbReference>
<evidence type="ECO:0000259" key="3">
    <source>
        <dbReference type="PROSITE" id="PS50885"/>
    </source>
</evidence>
<dbReference type="PANTHER" id="PTHR44757">
    <property type="entry name" value="DIGUANYLATE CYCLASE DGCP"/>
    <property type="match status" value="1"/>
</dbReference>
<reference evidence="6" key="1">
    <citation type="submission" date="2017-06" db="EMBL/GenBank/DDBJ databases">
        <authorList>
            <person name="Rodrigo-Torres L."/>
            <person name="Arahal R.D."/>
            <person name="Lucena T."/>
        </authorList>
    </citation>
    <scope>NUCLEOTIDE SEQUENCE [LARGE SCALE GENOMIC DNA]</scope>
    <source>
        <strain evidence="6">CECT 9192</strain>
    </source>
</reference>
<dbReference type="SMART" id="SM00304">
    <property type="entry name" value="HAMP"/>
    <property type="match status" value="1"/>
</dbReference>
<feature type="domain" description="PAS" evidence="2">
    <location>
        <begin position="372"/>
        <end position="444"/>
    </location>
</feature>
<dbReference type="PROSITE" id="PS50112">
    <property type="entry name" value="PAS"/>
    <property type="match status" value="2"/>
</dbReference>
<dbReference type="InterPro" id="IPR013767">
    <property type="entry name" value="PAS_fold"/>
</dbReference>
<dbReference type="EC" id="2.7.7.65" evidence="5"/>
<dbReference type="InterPro" id="IPR035965">
    <property type="entry name" value="PAS-like_dom_sf"/>
</dbReference>
<dbReference type="PANTHER" id="PTHR44757:SF2">
    <property type="entry name" value="BIOFILM ARCHITECTURE MAINTENANCE PROTEIN MBAA"/>
    <property type="match status" value="1"/>
</dbReference>
<gene>
    <name evidence="5" type="primary">yegE</name>
    <name evidence="5" type="ORF">PAND9192_01796</name>
</gene>
<dbReference type="GO" id="GO:0006355">
    <property type="term" value="P:regulation of DNA-templated transcription"/>
    <property type="evidence" value="ECO:0007669"/>
    <property type="project" value="InterPro"/>
</dbReference>
<dbReference type="GO" id="GO:0052621">
    <property type="term" value="F:diguanylate cyclase activity"/>
    <property type="evidence" value="ECO:0007669"/>
    <property type="project" value="UniProtKB-EC"/>
</dbReference>
<keyword evidence="6" id="KW-1185">Reference proteome</keyword>
<keyword evidence="1" id="KW-1133">Transmembrane helix</keyword>
<dbReference type="PROSITE" id="PS50885">
    <property type="entry name" value="HAMP"/>
    <property type="match status" value="1"/>
</dbReference>
<dbReference type="Gene3D" id="3.30.70.270">
    <property type="match status" value="1"/>
</dbReference>
<keyword evidence="5" id="KW-0548">Nucleotidyltransferase</keyword>
<dbReference type="Pfam" id="PF13426">
    <property type="entry name" value="PAS_9"/>
    <property type="match status" value="1"/>
</dbReference>
<dbReference type="GO" id="GO:0016020">
    <property type="term" value="C:membrane"/>
    <property type="evidence" value="ECO:0007669"/>
    <property type="project" value="InterPro"/>
</dbReference>
<dbReference type="InterPro" id="IPR043128">
    <property type="entry name" value="Rev_trsase/Diguanyl_cyclase"/>
</dbReference>
<dbReference type="NCBIfam" id="TIGR00229">
    <property type="entry name" value="sensory_box"/>
    <property type="match status" value="2"/>
</dbReference>
<protein>
    <submittedName>
        <fullName evidence="5">Putative diguanylate cyclase YegE</fullName>
        <ecNumber evidence="5">2.7.7.65</ecNumber>
    </submittedName>
</protein>
<dbReference type="InterPro" id="IPR000014">
    <property type="entry name" value="PAS"/>
</dbReference>
<dbReference type="SUPFAM" id="SSF55073">
    <property type="entry name" value="Nucleotide cyclase"/>
    <property type="match status" value="1"/>
</dbReference>
<feature type="transmembrane region" description="Helical" evidence="1">
    <location>
        <begin position="15"/>
        <end position="34"/>
    </location>
</feature>
<dbReference type="Proteomes" id="UP000195719">
    <property type="component" value="Unassembled WGS sequence"/>
</dbReference>
<dbReference type="Pfam" id="PF00989">
    <property type="entry name" value="PAS"/>
    <property type="match status" value="1"/>
</dbReference>
<dbReference type="SMART" id="SM00267">
    <property type="entry name" value="GGDEF"/>
    <property type="match status" value="1"/>
</dbReference>
<dbReference type="RefSeq" id="WP_087853469.1">
    <property type="nucleotide sequence ID" value="NZ_FYAJ01000002.1"/>
</dbReference>
<feature type="domain" description="HAMP" evidence="3">
    <location>
        <begin position="188"/>
        <end position="242"/>
    </location>
</feature>
<dbReference type="PROSITE" id="PS50887">
    <property type="entry name" value="GGDEF"/>
    <property type="match status" value="1"/>
</dbReference>
<dbReference type="SUPFAM" id="SSF55785">
    <property type="entry name" value="PYP-like sensor domain (PAS domain)"/>
    <property type="match status" value="2"/>
</dbReference>
<organism evidence="5 6">
    <name type="scientific">Photobacterium andalusiense</name>
    <dbReference type="NCBI Taxonomy" id="2204296"/>
    <lineage>
        <taxon>Bacteria</taxon>
        <taxon>Pseudomonadati</taxon>
        <taxon>Pseudomonadota</taxon>
        <taxon>Gammaproteobacteria</taxon>
        <taxon>Vibrionales</taxon>
        <taxon>Vibrionaceae</taxon>
        <taxon>Photobacterium</taxon>
    </lineage>
</organism>
<dbReference type="InterPro" id="IPR000160">
    <property type="entry name" value="GGDEF_dom"/>
</dbReference>
<evidence type="ECO:0000313" key="6">
    <source>
        <dbReference type="Proteomes" id="UP000195719"/>
    </source>
</evidence>
<sequence length="668" mass="75833">MRNNWMNSLSLNQRLYLPLVFFIVVLFIVFQTLSSYKYIESEKQNLVNRITILSTGIGANLTAAIQFDDAITGQEILSAFSADPMLVSVSVLTAANTVFADFNNTDKLHTQANNTEQLTLKKQGYVFSKQHLYMLVPIYMDEKELAKMSIVVSLDGLHALKWSQLEISLYLLVILVLLSSFVIHRLRHWMISPIRQLNDAMINVIHFNQTEMVQQQANSKDEISALIDYFNTMISKLNQRESKIKHTIFQLEYEKAFADDVISTVQHALLVVDHAGHIILANDSCSKLFHDSPPALQSKHICDVINPSDPELFQQSLQNALLGNKQFSNDLIKAKNANGTAIYQVVSHPLSHKHQTLFALEDVTEKSLAERQQHLAAKIFENSREAILLLNRHGHIEMVNQTFCNLIGQKRTQIIGKYYRSVLTETDNLPMKKEILMALALDQQWQGECSFYNRKRKISTPLHLKINKIIDSETNDSQIVVLASDISSVKEAQRLAYIAQHDALTHLPNREFLHHYLVEKLALPRTYVMAVLFIDLDGFKFVNDSYGHEIGDHVLQIVAKKLMKSVRQNDIVTRLAGDEFVAVLNPVKNREPVINVGERIIASISQPIKIKDHTIHVGASIGFYYIEPTNVTGIDSVLHCADMAMYQSKMQGKGRITEFNQIEEIECG</sequence>
<dbReference type="EMBL" id="FYAJ01000002">
    <property type="protein sequence ID" value="SMY35128.1"/>
    <property type="molecule type" value="Genomic_DNA"/>
</dbReference>
<dbReference type="AlphaFoldDB" id="A0A1Y6MH58"/>
<dbReference type="InterPro" id="IPR003660">
    <property type="entry name" value="HAMP_dom"/>
</dbReference>
<dbReference type="InterPro" id="IPR052155">
    <property type="entry name" value="Biofilm_reg_signaling"/>
</dbReference>